<dbReference type="GeneID" id="55991216"/>
<organism evidence="1 2">
    <name type="scientific">Talaromyces rugulosus</name>
    <name type="common">Penicillium rugulosum</name>
    <dbReference type="NCBI Taxonomy" id="121627"/>
    <lineage>
        <taxon>Eukaryota</taxon>
        <taxon>Fungi</taxon>
        <taxon>Dikarya</taxon>
        <taxon>Ascomycota</taxon>
        <taxon>Pezizomycotina</taxon>
        <taxon>Eurotiomycetes</taxon>
        <taxon>Eurotiomycetidae</taxon>
        <taxon>Eurotiales</taxon>
        <taxon>Trichocomaceae</taxon>
        <taxon>Talaromyces</taxon>
        <taxon>Talaromyces sect. Islandici</taxon>
    </lineage>
</organism>
<protein>
    <submittedName>
        <fullName evidence="1">Uncharacterized protein</fullName>
    </submittedName>
</protein>
<dbReference type="Proteomes" id="UP000509510">
    <property type="component" value="Chromosome II"/>
</dbReference>
<keyword evidence="2" id="KW-1185">Reference proteome</keyword>
<sequence length="260" mass="29251">MEPVNTTPLISAAKRGCVKIMKMIIDTCASMDDREVLVLTVNENCFQQEHSALRHMCKTYNWPSDQKGCNQYLAGAKLLLRYGAFSAWNRSEIYALKLVCKSVSIITIYSIRLQCGIIRVLIEYTYLSGEDGEIEDSPINEHGSDSDYDWDDHYNSADAKEFQANSHKISASRKFLKTVEHYILNVFATTPLARPLGSGNSDVFIDRETNTAIKIRLDLGVAPPVDPNTSSNSDSVEDESRQVFEMLQETFEALVKTMKS</sequence>
<reference evidence="2" key="1">
    <citation type="submission" date="2020-06" db="EMBL/GenBank/DDBJ databases">
        <title>A chromosome-scale genome assembly of Talaromyces rugulosus W13939.</title>
        <authorList>
            <person name="Wang B."/>
            <person name="Guo L."/>
            <person name="Ye K."/>
            <person name="Wang L."/>
        </authorList>
    </citation>
    <scope>NUCLEOTIDE SEQUENCE [LARGE SCALE GENOMIC DNA]</scope>
    <source>
        <strain evidence="2">W13939</strain>
    </source>
</reference>
<dbReference type="KEGG" id="trg:TRUGW13939_03713"/>
<evidence type="ECO:0000313" key="2">
    <source>
        <dbReference type="Proteomes" id="UP000509510"/>
    </source>
</evidence>
<accession>A0A7H8QRZ4</accession>
<gene>
    <name evidence="1" type="ORF">TRUGW13939_03713</name>
</gene>
<dbReference type="EMBL" id="CP055899">
    <property type="protein sequence ID" value="QKX56608.1"/>
    <property type="molecule type" value="Genomic_DNA"/>
</dbReference>
<dbReference type="RefSeq" id="XP_035342786.1">
    <property type="nucleotide sequence ID" value="XM_035486893.1"/>
</dbReference>
<proteinExistence type="predicted"/>
<name>A0A7H8QRZ4_TALRU</name>
<dbReference type="AlphaFoldDB" id="A0A7H8QRZ4"/>
<evidence type="ECO:0000313" key="1">
    <source>
        <dbReference type="EMBL" id="QKX56608.1"/>
    </source>
</evidence>